<evidence type="ECO:0000256" key="13">
    <source>
        <dbReference type="ARBA" id="ARBA00048695"/>
    </source>
</evidence>
<feature type="region of interest" description="Disordered" evidence="14">
    <location>
        <begin position="128"/>
        <end position="184"/>
    </location>
</feature>
<gene>
    <name evidence="17" type="primary">LOC116950608</name>
</gene>
<dbReference type="GO" id="GO:0031490">
    <property type="term" value="F:chromatin DNA binding"/>
    <property type="evidence" value="ECO:0007669"/>
    <property type="project" value="TreeGrafter"/>
</dbReference>
<evidence type="ECO:0000256" key="5">
    <source>
        <dbReference type="ARBA" id="ARBA00022833"/>
    </source>
</evidence>
<feature type="compositionally biased region" description="Gly residues" evidence="14">
    <location>
        <begin position="268"/>
        <end position="277"/>
    </location>
</feature>
<evidence type="ECO:0000256" key="2">
    <source>
        <dbReference type="ARBA" id="ARBA00004123"/>
    </source>
</evidence>
<dbReference type="InterPro" id="IPR003347">
    <property type="entry name" value="JmjC_dom"/>
</dbReference>
<evidence type="ECO:0000256" key="4">
    <source>
        <dbReference type="ARBA" id="ARBA00022723"/>
    </source>
</evidence>
<dbReference type="SMART" id="SM00558">
    <property type="entry name" value="JmjC"/>
    <property type="match status" value="1"/>
</dbReference>
<evidence type="ECO:0000256" key="9">
    <source>
        <dbReference type="ARBA" id="ARBA00023004"/>
    </source>
</evidence>
<dbReference type="EC" id="1.14.11.68" evidence="12"/>
<keyword evidence="4" id="KW-0479">Metal-binding</keyword>
<evidence type="ECO:0000313" key="16">
    <source>
        <dbReference type="Proteomes" id="UP001318040"/>
    </source>
</evidence>
<organism evidence="16 17">
    <name type="scientific">Petromyzon marinus</name>
    <name type="common">Sea lamprey</name>
    <dbReference type="NCBI Taxonomy" id="7757"/>
    <lineage>
        <taxon>Eukaryota</taxon>
        <taxon>Metazoa</taxon>
        <taxon>Chordata</taxon>
        <taxon>Craniata</taxon>
        <taxon>Vertebrata</taxon>
        <taxon>Cyclostomata</taxon>
        <taxon>Hyperoartia</taxon>
        <taxon>Petromyzontiformes</taxon>
        <taxon>Petromyzontidae</taxon>
        <taxon>Petromyzon</taxon>
    </lineage>
</organism>
<dbReference type="Pfam" id="PF21326">
    <property type="entry name" value="KDM6_GATAL"/>
    <property type="match status" value="1"/>
</dbReference>
<evidence type="ECO:0000256" key="11">
    <source>
        <dbReference type="ARBA" id="ARBA00034483"/>
    </source>
</evidence>
<evidence type="ECO:0000256" key="10">
    <source>
        <dbReference type="ARBA" id="ARBA00023242"/>
    </source>
</evidence>
<comment type="catalytic activity">
    <reaction evidence="13">
        <text>N(6),N(6),N(6)-trimethyl-L-lysyl(27)-[histone H3] + 2 2-oxoglutarate + 2 O2 = N(6)-methyl-L-lysyl(27)-[histone H3] + 2 formaldehyde + 2 succinate + 2 CO2</text>
        <dbReference type="Rhea" id="RHEA:60224"/>
        <dbReference type="Rhea" id="RHEA-COMP:15535"/>
        <dbReference type="Rhea" id="RHEA-COMP:15544"/>
        <dbReference type="ChEBI" id="CHEBI:15379"/>
        <dbReference type="ChEBI" id="CHEBI:16526"/>
        <dbReference type="ChEBI" id="CHEBI:16810"/>
        <dbReference type="ChEBI" id="CHEBI:16842"/>
        <dbReference type="ChEBI" id="CHEBI:30031"/>
        <dbReference type="ChEBI" id="CHEBI:61929"/>
        <dbReference type="ChEBI" id="CHEBI:61961"/>
        <dbReference type="EC" id="1.14.11.68"/>
    </reaction>
</comment>
<dbReference type="GO" id="GO:0000978">
    <property type="term" value="F:RNA polymerase II cis-regulatory region sequence-specific DNA binding"/>
    <property type="evidence" value="ECO:0007669"/>
    <property type="project" value="TreeGrafter"/>
</dbReference>
<proteinExistence type="inferred from homology"/>
<dbReference type="GO" id="GO:0010468">
    <property type="term" value="P:regulation of gene expression"/>
    <property type="evidence" value="ECO:0007669"/>
    <property type="project" value="TreeGrafter"/>
</dbReference>
<dbReference type="Gene3D" id="1.20.58.1370">
    <property type="match status" value="1"/>
</dbReference>
<dbReference type="InterPro" id="IPR048562">
    <property type="entry name" value="KDM6A_B-like_C-hel"/>
</dbReference>
<dbReference type="Pfam" id="PF21322">
    <property type="entry name" value="KDM6_C-hel"/>
    <property type="match status" value="1"/>
</dbReference>
<dbReference type="KEGG" id="pmrn:116950608"/>
<dbReference type="GO" id="GO:0071558">
    <property type="term" value="F:histone H3K27me2/H3K27me3 demethylase activity"/>
    <property type="evidence" value="ECO:0007669"/>
    <property type="project" value="UniProtKB-EC"/>
</dbReference>
<dbReference type="InterPro" id="IPR051630">
    <property type="entry name" value="Corepressor-Demethylase"/>
</dbReference>
<evidence type="ECO:0000313" key="17">
    <source>
        <dbReference type="RefSeq" id="XP_032824406.1"/>
    </source>
</evidence>
<comment type="subcellular location">
    <subcellularLocation>
        <location evidence="2">Nucleus</location>
    </subcellularLocation>
</comment>
<dbReference type="GO" id="GO:0046872">
    <property type="term" value="F:metal ion binding"/>
    <property type="evidence" value="ECO:0007669"/>
    <property type="project" value="UniProtKB-KW"/>
</dbReference>
<feature type="compositionally biased region" description="Basic and acidic residues" evidence="14">
    <location>
        <begin position="296"/>
        <end position="326"/>
    </location>
</feature>
<dbReference type="Gene3D" id="2.10.110.20">
    <property type="match status" value="1"/>
</dbReference>
<feature type="compositionally biased region" description="Low complexity" evidence="14">
    <location>
        <begin position="130"/>
        <end position="146"/>
    </location>
</feature>
<dbReference type="PROSITE" id="PS51184">
    <property type="entry name" value="JMJC"/>
    <property type="match status" value="1"/>
</dbReference>
<keyword evidence="8" id="KW-0560">Oxidoreductase</keyword>
<comment type="similarity">
    <text evidence="11">Belongs to the UTX family.</text>
</comment>
<dbReference type="SUPFAM" id="SSF51197">
    <property type="entry name" value="Clavaminate synthase-like"/>
    <property type="match status" value="1"/>
</dbReference>
<feature type="compositionally biased region" description="Polar residues" evidence="14">
    <location>
        <begin position="210"/>
        <end position="223"/>
    </location>
</feature>
<dbReference type="GO" id="GO:0044666">
    <property type="term" value="C:MLL3/4 complex"/>
    <property type="evidence" value="ECO:0007669"/>
    <property type="project" value="TreeGrafter"/>
</dbReference>
<feature type="compositionally biased region" description="Basic and acidic residues" evidence="14">
    <location>
        <begin position="54"/>
        <end position="64"/>
    </location>
</feature>
<feature type="region of interest" description="Disordered" evidence="14">
    <location>
        <begin position="35"/>
        <end position="115"/>
    </location>
</feature>
<dbReference type="RefSeq" id="XP_032824406.1">
    <property type="nucleotide sequence ID" value="XM_032968515.1"/>
</dbReference>
<feature type="compositionally biased region" description="Gly residues" evidence="14">
    <location>
        <begin position="237"/>
        <end position="261"/>
    </location>
</feature>
<keyword evidence="7" id="KW-0223">Dioxygenase</keyword>
<feature type="region of interest" description="Disordered" evidence="14">
    <location>
        <begin position="210"/>
        <end position="326"/>
    </location>
</feature>
<dbReference type="Pfam" id="PF02373">
    <property type="entry name" value="JmjC"/>
    <property type="match status" value="1"/>
</dbReference>
<reference evidence="17" key="1">
    <citation type="submission" date="2025-08" db="UniProtKB">
        <authorList>
            <consortium name="RefSeq"/>
        </authorList>
    </citation>
    <scope>IDENTIFICATION</scope>
    <source>
        <tissue evidence="17">Sperm</tissue>
    </source>
</reference>
<name>A0AAJ7X7R5_PETMA</name>
<keyword evidence="3" id="KW-0597">Phosphoprotein</keyword>
<evidence type="ECO:0000256" key="7">
    <source>
        <dbReference type="ARBA" id="ARBA00022964"/>
    </source>
</evidence>
<dbReference type="Gene3D" id="2.60.120.650">
    <property type="entry name" value="Cupin"/>
    <property type="match status" value="1"/>
</dbReference>
<evidence type="ECO:0000259" key="15">
    <source>
        <dbReference type="PROSITE" id="PS51184"/>
    </source>
</evidence>
<evidence type="ECO:0000256" key="8">
    <source>
        <dbReference type="ARBA" id="ARBA00023002"/>
    </source>
</evidence>
<feature type="compositionally biased region" description="Low complexity" evidence="14">
    <location>
        <begin position="168"/>
        <end position="179"/>
    </location>
</feature>
<keyword evidence="6" id="KW-0156">Chromatin regulator</keyword>
<evidence type="ECO:0000256" key="12">
    <source>
        <dbReference type="ARBA" id="ARBA00034525"/>
    </source>
</evidence>
<feature type="compositionally biased region" description="Gly residues" evidence="14">
    <location>
        <begin position="284"/>
        <end position="295"/>
    </location>
</feature>
<dbReference type="AlphaFoldDB" id="A0AAJ7X7R5"/>
<evidence type="ECO:0000256" key="14">
    <source>
        <dbReference type="SAM" id="MobiDB-lite"/>
    </source>
</evidence>
<dbReference type="PANTHER" id="PTHR14017:SF1">
    <property type="entry name" value="LD02225P"/>
    <property type="match status" value="1"/>
</dbReference>
<evidence type="ECO:0000256" key="6">
    <source>
        <dbReference type="ARBA" id="ARBA00022853"/>
    </source>
</evidence>
<keyword evidence="16" id="KW-1185">Reference proteome</keyword>
<keyword evidence="9" id="KW-0408">Iron</keyword>
<protein>
    <recommendedName>
        <fullName evidence="12">[histone H3]-trimethyl-L-lysine(27) demethylase</fullName>
        <ecNumber evidence="12">1.14.11.68</ecNumber>
    </recommendedName>
</protein>
<comment type="cofactor">
    <cofactor evidence="1">
        <name>Fe(2+)</name>
        <dbReference type="ChEBI" id="CHEBI:29033"/>
    </cofactor>
</comment>
<evidence type="ECO:0000256" key="3">
    <source>
        <dbReference type="ARBA" id="ARBA00022553"/>
    </source>
</evidence>
<dbReference type="InterPro" id="IPR046941">
    <property type="entry name" value="KDM6_GATAL_sf"/>
</dbReference>
<keyword evidence="5" id="KW-0862">Zinc</keyword>
<dbReference type="InterPro" id="IPR048560">
    <property type="entry name" value="KDM6A_B-like_GATAL"/>
</dbReference>
<accession>A0AAJ7X7R5</accession>
<dbReference type="Proteomes" id="UP001318040">
    <property type="component" value="Chromosome 40"/>
</dbReference>
<evidence type="ECO:0000256" key="1">
    <source>
        <dbReference type="ARBA" id="ARBA00001954"/>
    </source>
</evidence>
<feature type="compositionally biased region" description="Acidic residues" evidence="14">
    <location>
        <begin position="35"/>
        <end position="49"/>
    </location>
</feature>
<sequence>MAGIPGRFCHDSAASRRWQIQSCPLTSHYIIVCDDDNDDDNDEDDDDDAASGGERCDWPKRQEEAEAEPILSLEQMVTINPPDARTTPLAPPPDAATSTPEADSGGRLAPDAPTATVEHARPGVTLLLNAPPAATSPGAAAAAAASEGDRADGDGGGGSGGQWDPPTSGSQSGCSAGAGRPANGAAVFQCSPERASSVCTELSCDLPTHSSCDPSCDFNSEPSCDSAGDDAKEDSDGGGGGGGGGGDGGDGGGGGNGGGNGGDDDTGEGGNGGGDGDSGADSGDSGGGGGGGGGGDADRSKGQSNKAGEELKGDREDLPPEAKLNDRLGTCDSVELARIARRTRKCGKVWHICRSGNVRPPSNPSLELPHEALHPNTASIYLETRCDAFSPALHQFCTNPANPVTIVRGMAGVLGIDLGVFSTKSLVRVAPEQEVEVRSQALQPRDGNLDPARTRHSWLCLSHKTQTTLARYAYYQAQTFHSALAEHNICNRMNGVQTRIFDTSQRLDGLECMAPFRTLKFGTNIDLSDEKTWSAQLAEVCKLPPFMRLHSVGNMLSHVGHKIEGMNTLQLYMKVPGSRTPGHQENNNFCSVNINIGPGECEWFCVPEEHWGVIHSLCEREGVNYLTGSWWPVLAHLEAEQVPLYRFVQRPGDLVWINPGTVHWVQALGWCNNIAWNVGPLTAHQYQLAVERYEWNRRSRVQSIVPMVHLSWNLAQNIRVKDAQLYSHMRYCLQQSLCEWFCTLNILEQLGKRTIVQPRAPGESVYYCHDCEIEVFSLLFAVRSVPGARAYRVYCRACAMRVSPQLKPFTVIQQHSSHELRTMFDHFTLFPANAAS</sequence>
<keyword evidence="10" id="KW-0539">Nucleus</keyword>
<dbReference type="PANTHER" id="PTHR14017">
    <property type="entry name" value="LYSINE-SPECIFIC DEMETHYLASE"/>
    <property type="match status" value="1"/>
</dbReference>
<feature type="domain" description="JmjC" evidence="15">
    <location>
        <begin position="532"/>
        <end position="695"/>
    </location>
</feature>